<dbReference type="GO" id="GO:0000221">
    <property type="term" value="C:vacuolar proton-transporting V-type ATPase, V1 domain"/>
    <property type="evidence" value="ECO:0007669"/>
    <property type="project" value="EnsemblFungi"/>
</dbReference>
<comment type="function">
    <text evidence="5">Subunit of the V1 complex of vacuolar(H+)-ATPase (V-ATPase), a multisubunit enzyme composed of a peripheral complex (V1) that hydrolyzes ATP and a membrane integral complex (V0) that translocates protons. V-ATPase is responsible for acidifying and maintaining the pH of intracellular compartments. Subunit C is necessary for the assembly of the catalytic sector of the enzyme and is likely to have a specific function in its catalytic activity. Reversibly leaves the enzyme after glucose depletion, causing the catalytic subcomplex V1 to detach from the V0 section.</text>
</comment>
<dbReference type="FunFam" id="3.30.70.100:FF:000002">
    <property type="entry name" value="V-type proton ATPase subunit C"/>
    <property type="match status" value="1"/>
</dbReference>
<dbReference type="InterPro" id="IPR036132">
    <property type="entry name" value="Vac_ATP_synth_c_sf"/>
</dbReference>
<dbReference type="PANTHER" id="PTHR10137">
    <property type="entry name" value="V-TYPE PROTON ATPASE SUBUNIT C"/>
    <property type="match status" value="1"/>
</dbReference>
<dbReference type="GO" id="GO:0046961">
    <property type="term" value="F:proton-transporting ATPase activity, rotational mechanism"/>
    <property type="evidence" value="ECO:0007669"/>
    <property type="project" value="InterPro"/>
</dbReference>
<reference evidence="7 8" key="1">
    <citation type="journal article" date="2016" name="Genome Biol. Evol.">
        <title>Divergent and convergent evolution of fungal pathogenicity.</title>
        <authorList>
            <person name="Shang Y."/>
            <person name="Xiao G."/>
            <person name="Zheng P."/>
            <person name="Cen K."/>
            <person name="Zhan S."/>
            <person name="Wang C."/>
        </authorList>
    </citation>
    <scope>NUCLEOTIDE SEQUENCE [LARGE SCALE GENOMIC DNA]</scope>
    <source>
        <strain evidence="7 8">ARSEF 7405</strain>
    </source>
</reference>
<protein>
    <recommendedName>
        <fullName evidence="6">V-type proton ATPase subunit C</fullName>
    </recommendedName>
</protein>
<evidence type="ECO:0000256" key="5">
    <source>
        <dbReference type="ARBA" id="ARBA00053565"/>
    </source>
</evidence>
<dbReference type="AlphaFoldDB" id="A0A168DPW0"/>
<organism evidence="7 8">
    <name type="scientific">Ascosphaera apis ARSEF 7405</name>
    <dbReference type="NCBI Taxonomy" id="392613"/>
    <lineage>
        <taxon>Eukaryota</taxon>
        <taxon>Fungi</taxon>
        <taxon>Dikarya</taxon>
        <taxon>Ascomycota</taxon>
        <taxon>Pezizomycotina</taxon>
        <taxon>Eurotiomycetes</taxon>
        <taxon>Eurotiomycetidae</taxon>
        <taxon>Onygenales</taxon>
        <taxon>Ascosphaeraceae</taxon>
        <taxon>Ascosphaera</taxon>
    </lineage>
</organism>
<evidence type="ECO:0000313" key="8">
    <source>
        <dbReference type="Proteomes" id="UP000242877"/>
    </source>
</evidence>
<keyword evidence="8" id="KW-1185">Reference proteome</keyword>
<dbReference type="Gene3D" id="3.30.70.100">
    <property type="match status" value="1"/>
</dbReference>
<comment type="similarity">
    <text evidence="1 6">Belongs to the V-ATPase C subunit family.</text>
</comment>
<evidence type="ECO:0000256" key="3">
    <source>
        <dbReference type="ARBA" id="ARBA00022781"/>
    </source>
</evidence>
<dbReference type="SUPFAM" id="SSF118203">
    <property type="entry name" value="Vacuolar ATP synthase subunit C"/>
    <property type="match status" value="1"/>
</dbReference>
<keyword evidence="2 6" id="KW-0813">Transport</keyword>
<comment type="caution">
    <text evidence="7">The sequence shown here is derived from an EMBL/GenBank/DDBJ whole genome shotgun (WGS) entry which is preliminary data.</text>
</comment>
<dbReference type="OrthoDB" id="6605928at2759"/>
<keyword evidence="4 6" id="KW-0406">Ion transport</keyword>
<dbReference type="Proteomes" id="UP000242877">
    <property type="component" value="Unassembled WGS sequence"/>
</dbReference>
<evidence type="ECO:0000256" key="2">
    <source>
        <dbReference type="ARBA" id="ARBA00022448"/>
    </source>
</evidence>
<dbReference type="Gene3D" id="1.20.1460.10">
    <property type="entry name" value="subunit c (vma5p) of the yeast v-atpase, domain 2"/>
    <property type="match status" value="1"/>
</dbReference>
<dbReference type="InterPro" id="IPR004907">
    <property type="entry name" value="ATPase_V1-cplx_csu"/>
</dbReference>
<dbReference type="EMBL" id="AZGZ01000001">
    <property type="protein sequence ID" value="KZZ97984.1"/>
    <property type="molecule type" value="Genomic_DNA"/>
</dbReference>
<evidence type="ECO:0000313" key="7">
    <source>
        <dbReference type="EMBL" id="KZZ97984.1"/>
    </source>
</evidence>
<comment type="function">
    <text evidence="6">Subunit of the V1 complex of vacuolar(H+)-ATPase (V-ATPase), a multisubunit enzyme composed of a peripheral complex (V1) that hydrolyzes ATP and a membrane integral complex (V0) that translocates protons. V-ATPase is responsible for acidifying and maintaining the pH of intracellular compartments and in some cell types, is targeted to the plasma membrane, where it is responsible for acidifying the extracellular environment. Subunit C is necessary for the assembly of the catalytic sector of the enzyme and is likely to have a specific function in its catalytic activity.</text>
</comment>
<dbReference type="Gene3D" id="3.30.70.1180">
    <property type="entry name" value="Vacuolar atp synthase subunit c, domain 1"/>
    <property type="match status" value="1"/>
</dbReference>
<dbReference type="CDD" id="cd14785">
    <property type="entry name" value="V-ATPase_C"/>
    <property type="match status" value="1"/>
</dbReference>
<comment type="subunit">
    <text evidence="6">V-ATPase is a heteromultimeric enzyme composed of a peripheral catalytic V1 complex (components A to H) attached to an integral membrane V0 proton pore complex.</text>
</comment>
<accession>A0A168DPW0</accession>
<dbReference type="VEuPathDB" id="FungiDB:AAP_00245"/>
<evidence type="ECO:0000256" key="4">
    <source>
        <dbReference type="ARBA" id="ARBA00023065"/>
    </source>
</evidence>
<dbReference type="PANTHER" id="PTHR10137:SF0">
    <property type="entry name" value="V-TYPE PROTON ATPASE SUBUNIT C"/>
    <property type="match status" value="1"/>
</dbReference>
<keyword evidence="3 6" id="KW-0375">Hydrogen ion transport</keyword>
<proteinExistence type="inferred from homology"/>
<sequence length="397" mass="44854">MSKQTRYILLSLPNSIAASHHREDALDAIRRTVAPEANAEGGDAHANGDVVVSFPIPEFKIGTLDMLVQQADELQRLGAICESVVGKVADSLRTALDGDEEKLEQMKNINDKPVAQYLRSFGWNKVKYRADKPLSELIDMFQREIASIDNDVRGKFAQYTSVKSTLNTLQRKQTGSLSTKSLASVVDPSVLVQDSEYLETHLIAVPDRACKEFISSYESLCPMVVPRSSTVVASDKEFTLYAVTTFKKYSAEFLQKCREHKWTPRDYKYVEGNDEEERKILDRTAADEKRLWGEVLRLGRTGWSEAAMVWVHVFVLRVFVETVLRYGLPLDYVCALVKTNNKAAPRVEKILNDEYSYLGGNAFSRDKKGRVKKDEGSDLPGNEAQDFTPFVYYEFGF</sequence>
<gene>
    <name evidence="7" type="ORF">AAP_00245</name>
</gene>
<evidence type="ECO:0000256" key="6">
    <source>
        <dbReference type="RuleBase" id="RU364010"/>
    </source>
</evidence>
<evidence type="ECO:0000256" key="1">
    <source>
        <dbReference type="ARBA" id="ARBA00006138"/>
    </source>
</evidence>
<dbReference type="Pfam" id="PF03223">
    <property type="entry name" value="V-ATPase_C"/>
    <property type="match status" value="1"/>
</dbReference>
<name>A0A168DPW0_9EURO</name>